<dbReference type="PANTHER" id="PTHR37293">
    <property type="entry name" value="PHAGE REPLICATION PROTEIN-RELATED"/>
    <property type="match status" value="1"/>
</dbReference>
<feature type="domain" description="DnaB/C C-terminal" evidence="2">
    <location>
        <begin position="118"/>
        <end position="189"/>
    </location>
</feature>
<dbReference type="InterPro" id="IPR036390">
    <property type="entry name" value="WH_DNA-bd_sf"/>
</dbReference>
<evidence type="ECO:0000313" key="4">
    <source>
        <dbReference type="EMBL" id="HIU22128.1"/>
    </source>
</evidence>
<dbReference type="InterPro" id="IPR053162">
    <property type="entry name" value="DnaD"/>
</dbReference>
<proteinExistence type="inferred from homology"/>
<reference evidence="4" key="1">
    <citation type="submission" date="2020-10" db="EMBL/GenBank/DDBJ databases">
        <authorList>
            <person name="Gilroy R."/>
        </authorList>
    </citation>
    <scope>NUCLEOTIDE SEQUENCE</scope>
    <source>
        <strain evidence="4">CHK197-8231</strain>
    </source>
</reference>
<evidence type="ECO:0000259" key="2">
    <source>
        <dbReference type="Pfam" id="PF07261"/>
    </source>
</evidence>
<dbReference type="Gene3D" id="1.10.10.630">
    <property type="entry name" value="DnaD domain-like"/>
    <property type="match status" value="1"/>
</dbReference>
<dbReference type="AlphaFoldDB" id="A0A9D1HV01"/>
<protein>
    <submittedName>
        <fullName evidence="4">DnaD domain protein</fullName>
    </submittedName>
</protein>
<dbReference type="Pfam" id="PF07261">
    <property type="entry name" value="DnaB_2"/>
    <property type="match status" value="1"/>
</dbReference>
<dbReference type="SUPFAM" id="SSF158499">
    <property type="entry name" value="DnaD domain-like"/>
    <property type="match status" value="1"/>
</dbReference>
<name>A0A9D1HV01_9BACT</name>
<comment type="caution">
    <text evidence="4">The sequence shown here is derived from an EMBL/GenBank/DDBJ whole genome shotgun (WGS) entry which is preliminary data.</text>
</comment>
<accession>A0A9D1HV01</accession>
<dbReference type="Pfam" id="PF21984">
    <property type="entry name" value="DnaD_N"/>
    <property type="match status" value="1"/>
</dbReference>
<sequence>MLEKIMHILEHGTYQIPSLLITNYKELKLSDIEFITLIYLMNTDSMFAPKEIGNTLHLSLEEVLETISSLEAKGFIKIEMKKRREVREEHINLEGIYQKLAFSYVEEPKEKEAAPNLFTTFETEFARPLSPIEYELINGWKENDFSDELITLALKEAVYNGVTNLRYIDKILYEWKKKGIRTKEQVEQSRVAFKSKKEEKQELFDYDWLDDNA</sequence>
<dbReference type="NCBIfam" id="TIGR01446">
    <property type="entry name" value="DnaD_dom"/>
    <property type="match status" value="1"/>
</dbReference>
<dbReference type="InterPro" id="IPR036388">
    <property type="entry name" value="WH-like_DNA-bd_sf"/>
</dbReference>
<comment type="similarity">
    <text evidence="1">Belongs to the DnaB/DnaD family.</text>
</comment>
<reference evidence="4" key="2">
    <citation type="journal article" date="2021" name="PeerJ">
        <title>Extensive microbial diversity within the chicken gut microbiome revealed by metagenomics and culture.</title>
        <authorList>
            <person name="Gilroy R."/>
            <person name="Ravi A."/>
            <person name="Getino M."/>
            <person name="Pursley I."/>
            <person name="Horton D.L."/>
            <person name="Alikhan N.F."/>
            <person name="Baker D."/>
            <person name="Gharbi K."/>
            <person name="Hall N."/>
            <person name="Watson M."/>
            <person name="Adriaenssens E.M."/>
            <person name="Foster-Nyarko E."/>
            <person name="Jarju S."/>
            <person name="Secka A."/>
            <person name="Antonio M."/>
            <person name="Oren A."/>
            <person name="Chaudhuri R.R."/>
            <person name="La Ragione R."/>
            <person name="Hildebrand F."/>
            <person name="Pallen M.J."/>
        </authorList>
    </citation>
    <scope>NUCLEOTIDE SEQUENCE</scope>
    <source>
        <strain evidence="4">CHK197-8231</strain>
    </source>
</reference>
<dbReference type="EMBL" id="DVML01000007">
    <property type="protein sequence ID" value="HIU22128.1"/>
    <property type="molecule type" value="Genomic_DNA"/>
</dbReference>
<gene>
    <name evidence="4" type="ORF">IAD49_00955</name>
</gene>
<organism evidence="4 5">
    <name type="scientific">Candidatus Fimihabitans intestinipullorum</name>
    <dbReference type="NCBI Taxonomy" id="2840820"/>
    <lineage>
        <taxon>Bacteria</taxon>
        <taxon>Bacillati</taxon>
        <taxon>Mycoplasmatota</taxon>
        <taxon>Mycoplasmatota incertae sedis</taxon>
        <taxon>Candidatus Fimihabitans</taxon>
    </lineage>
</organism>
<evidence type="ECO:0000313" key="5">
    <source>
        <dbReference type="Proteomes" id="UP000824087"/>
    </source>
</evidence>
<dbReference type="SUPFAM" id="SSF46785">
    <property type="entry name" value="Winged helix' DNA-binding domain"/>
    <property type="match status" value="1"/>
</dbReference>
<evidence type="ECO:0000259" key="3">
    <source>
        <dbReference type="Pfam" id="PF21984"/>
    </source>
</evidence>
<evidence type="ECO:0000256" key="1">
    <source>
        <dbReference type="ARBA" id="ARBA00093462"/>
    </source>
</evidence>
<dbReference type="Gene3D" id="1.10.10.10">
    <property type="entry name" value="Winged helix-like DNA-binding domain superfamily/Winged helix DNA-binding domain"/>
    <property type="match status" value="1"/>
</dbReference>
<dbReference type="Proteomes" id="UP000824087">
    <property type="component" value="Unassembled WGS sequence"/>
</dbReference>
<feature type="domain" description="DnaD N-terminal" evidence="3">
    <location>
        <begin position="16"/>
        <end position="111"/>
    </location>
</feature>
<dbReference type="InterPro" id="IPR053843">
    <property type="entry name" value="DnaD_N"/>
</dbReference>
<dbReference type="InterPro" id="IPR006343">
    <property type="entry name" value="DnaB/C_C"/>
</dbReference>
<dbReference type="InterPro" id="IPR034829">
    <property type="entry name" value="DnaD-like_sf"/>
</dbReference>
<dbReference type="PANTHER" id="PTHR37293:SF6">
    <property type="entry name" value="DNA REPLICATION PROTEIN DNAD"/>
    <property type="match status" value="1"/>
</dbReference>